<dbReference type="InterPro" id="IPR008996">
    <property type="entry name" value="IL1/FGF"/>
</dbReference>
<keyword evidence="6" id="KW-1185">Reference proteome</keyword>
<dbReference type="PRINTS" id="PR00262">
    <property type="entry name" value="IL1HBGF"/>
</dbReference>
<dbReference type="CTD" id="393733"/>
<evidence type="ECO:0000256" key="3">
    <source>
        <dbReference type="ARBA" id="ARBA00022525"/>
    </source>
</evidence>
<protein>
    <recommendedName>
        <fullName evidence="4">Fibroblast growth factor</fullName>
        <shortName evidence="4">FGF</shortName>
    </recommendedName>
</protein>
<comment type="subcellular location">
    <subcellularLocation>
        <location evidence="1">Secreted</location>
    </subcellularLocation>
</comment>
<dbReference type="Gene3D" id="2.80.10.50">
    <property type="match status" value="1"/>
</dbReference>
<evidence type="ECO:0000256" key="4">
    <source>
        <dbReference type="RuleBase" id="RU049442"/>
    </source>
</evidence>
<name>A0AAR2LNZ7_PYGNA</name>
<reference evidence="5" key="2">
    <citation type="submission" date="2025-08" db="UniProtKB">
        <authorList>
            <consortium name="Ensembl"/>
        </authorList>
    </citation>
    <scope>IDENTIFICATION</scope>
</reference>
<dbReference type="Proteomes" id="UP001501920">
    <property type="component" value="Chromosome 11"/>
</dbReference>
<proteinExistence type="inferred from homology"/>
<organism evidence="5 6">
    <name type="scientific">Pygocentrus nattereri</name>
    <name type="common">Red-bellied piranha</name>
    <dbReference type="NCBI Taxonomy" id="42514"/>
    <lineage>
        <taxon>Eukaryota</taxon>
        <taxon>Metazoa</taxon>
        <taxon>Chordata</taxon>
        <taxon>Craniata</taxon>
        <taxon>Vertebrata</taxon>
        <taxon>Euteleostomi</taxon>
        <taxon>Actinopterygii</taxon>
        <taxon>Neopterygii</taxon>
        <taxon>Teleostei</taxon>
        <taxon>Ostariophysi</taxon>
        <taxon>Characiformes</taxon>
        <taxon>Characoidei</taxon>
        <taxon>Pygocentrus</taxon>
    </lineage>
</organism>
<comment type="similarity">
    <text evidence="2 4">Belongs to the heparin-binding growth factors family.</text>
</comment>
<dbReference type="GO" id="GO:0008083">
    <property type="term" value="F:growth factor activity"/>
    <property type="evidence" value="ECO:0007669"/>
    <property type="project" value="InterPro"/>
</dbReference>
<accession>A0AAR2LNZ7</accession>
<dbReference type="AlphaFoldDB" id="A0AAR2LNZ7"/>
<dbReference type="Ensembl" id="ENSPNAT00000066788.1">
    <property type="protein sequence ID" value="ENSPNAP00000076392.1"/>
    <property type="gene ID" value="ENSPNAG00000033701.1"/>
</dbReference>
<dbReference type="SUPFAM" id="SSF50353">
    <property type="entry name" value="Cytokine"/>
    <property type="match status" value="1"/>
</dbReference>
<dbReference type="RefSeq" id="XP_017559245.1">
    <property type="nucleotide sequence ID" value="XM_017703756.2"/>
</dbReference>
<reference evidence="5" key="3">
    <citation type="submission" date="2025-09" db="UniProtKB">
        <authorList>
            <consortium name="Ensembl"/>
        </authorList>
    </citation>
    <scope>IDENTIFICATION</scope>
</reference>
<evidence type="ECO:0000256" key="2">
    <source>
        <dbReference type="ARBA" id="ARBA00007936"/>
    </source>
</evidence>
<dbReference type="GO" id="GO:0005576">
    <property type="term" value="C:extracellular region"/>
    <property type="evidence" value="ECO:0007669"/>
    <property type="project" value="UniProtKB-SubCell"/>
</dbReference>
<dbReference type="GeneID" id="108430938"/>
<keyword evidence="3" id="KW-0964">Secreted</keyword>
<dbReference type="InterPro" id="IPR002209">
    <property type="entry name" value="Fibroblast_GF_fam"/>
</dbReference>
<reference evidence="5 6" key="1">
    <citation type="submission" date="2020-10" db="EMBL/GenBank/DDBJ databases">
        <title>Pygocentrus nattereri (red-bellied piranha) genome, fPygNat1, primary haplotype.</title>
        <authorList>
            <person name="Myers G."/>
            <person name="Meyer A."/>
            <person name="Karagic N."/>
            <person name="Pippel M."/>
            <person name="Winkler S."/>
            <person name="Tracey A."/>
            <person name="Wood J."/>
            <person name="Formenti G."/>
            <person name="Howe K."/>
            <person name="Fedrigo O."/>
            <person name="Jarvis E.D."/>
        </authorList>
    </citation>
    <scope>NUCLEOTIDE SEQUENCE [LARGE SCALE GENOMIC DNA]</scope>
</reference>
<dbReference type="PRINTS" id="PR00263">
    <property type="entry name" value="HBGFFGF"/>
</dbReference>
<dbReference type="Pfam" id="PF00167">
    <property type="entry name" value="FGF"/>
    <property type="match status" value="1"/>
</dbReference>
<evidence type="ECO:0000256" key="1">
    <source>
        <dbReference type="ARBA" id="ARBA00004613"/>
    </source>
</evidence>
<dbReference type="SMART" id="SM00442">
    <property type="entry name" value="FGF"/>
    <property type="match status" value="1"/>
</dbReference>
<sequence>MEAEITQLSQQPEDLHPSIADYRKLTHLHCMNGGYQLHILPDGAVGGTRDENDPHSVLRIKAVSPGVVVIEGIEAGRFLSMSEDGTLNGSLSVTDESYFLEKIEENHYNTYRSQKHGPNWYVGIKKNGKPKNGSRTHIGQKAIFFLPRRLDQTKD</sequence>
<dbReference type="GeneTree" id="ENSGT00940000165035"/>
<evidence type="ECO:0000313" key="6">
    <source>
        <dbReference type="Proteomes" id="UP001501920"/>
    </source>
</evidence>
<dbReference type="PANTHER" id="PTHR11486">
    <property type="entry name" value="FIBROBLAST GROWTH FACTOR"/>
    <property type="match status" value="1"/>
</dbReference>
<evidence type="ECO:0000313" key="5">
    <source>
        <dbReference type="Ensembl" id="ENSPNAP00000076392.1"/>
    </source>
</evidence>